<gene>
    <name evidence="2" type="ORF">R1Y80_25155</name>
</gene>
<evidence type="ECO:0000313" key="2">
    <source>
        <dbReference type="EMBL" id="XCN18954.1"/>
    </source>
</evidence>
<sequence>MDEETDPPEQPAAPEQPAPLEQPAALARPEPLERPESPEQSGKPGQPEPPAAGSVVCARCGTTAEGDTVPVTWLSSVEDGRRLHFCEGCARLHIRAIESRLDSLWW</sequence>
<proteinExistence type="predicted"/>
<dbReference type="RefSeq" id="WP_159024705.1">
    <property type="nucleotide sequence ID" value="NZ_CP136798.1"/>
</dbReference>
<evidence type="ECO:0000256" key="1">
    <source>
        <dbReference type="SAM" id="MobiDB-lite"/>
    </source>
</evidence>
<dbReference type="AlphaFoldDB" id="A0AAU8KTN0"/>
<protein>
    <submittedName>
        <fullName evidence="2">Uncharacterized protein</fullName>
    </submittedName>
</protein>
<accession>A0AAU8KTN0</accession>
<feature type="region of interest" description="Disordered" evidence="1">
    <location>
        <begin position="1"/>
        <end position="55"/>
    </location>
</feature>
<name>A0AAU8KTN0_9ACTN</name>
<feature type="compositionally biased region" description="Low complexity" evidence="1">
    <location>
        <begin position="18"/>
        <end position="29"/>
    </location>
</feature>
<feature type="compositionally biased region" description="Pro residues" evidence="1">
    <location>
        <begin position="8"/>
        <end position="17"/>
    </location>
</feature>
<organism evidence="2">
    <name type="scientific">Streptomyces sp. JL1001</name>
    <dbReference type="NCBI Taxonomy" id="3078227"/>
    <lineage>
        <taxon>Bacteria</taxon>
        <taxon>Bacillati</taxon>
        <taxon>Actinomycetota</taxon>
        <taxon>Actinomycetes</taxon>
        <taxon>Kitasatosporales</taxon>
        <taxon>Streptomycetaceae</taxon>
        <taxon>Streptomyces</taxon>
    </lineage>
</organism>
<reference evidence="2" key="1">
    <citation type="submission" date="2023-10" db="EMBL/GenBank/DDBJ databases">
        <title>Complete genome sequence of Streptomyces sp. JL1001.</title>
        <authorList>
            <person name="Jiang L."/>
        </authorList>
    </citation>
    <scope>NUCLEOTIDE SEQUENCE</scope>
    <source>
        <strain evidence="2">JL1001</strain>
    </source>
</reference>
<dbReference type="EMBL" id="CP136798">
    <property type="protein sequence ID" value="XCN18954.1"/>
    <property type="molecule type" value="Genomic_DNA"/>
</dbReference>